<comment type="subcellular location">
    <subcellularLocation>
        <location evidence="1">Membrane</location>
        <topology evidence="1">Multi-pass membrane protein</topology>
    </subcellularLocation>
</comment>
<name>A0AAE0DDI9_9LECA</name>
<dbReference type="InterPro" id="IPR044669">
    <property type="entry name" value="YneE/VCCN1/2-like"/>
</dbReference>
<feature type="region of interest" description="Disordered" evidence="7">
    <location>
        <begin position="39"/>
        <end position="62"/>
    </location>
</feature>
<evidence type="ECO:0000256" key="2">
    <source>
        <dbReference type="ARBA" id="ARBA00022448"/>
    </source>
</evidence>
<evidence type="ECO:0000313" key="9">
    <source>
        <dbReference type="EMBL" id="KAK3166992.1"/>
    </source>
</evidence>
<dbReference type="PANTHER" id="PTHR33281:SF16">
    <property type="match status" value="1"/>
</dbReference>
<sequence length="299" mass="33526">MLVFRNQTSYNRFWDGRNYLTVIITSVRNLTRSFLACSPSHPQTNARTNPSPPSSSGVTTTTKIERADTERTIRILIAILYATKNHLRADWGAEIIPGTSISPNTGTSTLIPEYAELLPKGLTGLDDKGVGLPLQLTFFVEQYIKRCFDRGVFHGPQASQMQVQLNTLTDAYGRMETIRLTSIPVAHLIHQKQVLALFGCVLPFALVDDMFWWAVPIVILVMFTLYGIDGIGSQLEDPFGFERNDIRMDAIVEDIRSEIMVLLDEWRKVGEGGGEMFIRKQPLPMGARQRNGMGVGFED</sequence>
<comment type="caution">
    <text evidence="9">The sequence shown here is derived from an EMBL/GenBank/DDBJ whole genome shotgun (WGS) entry which is preliminary data.</text>
</comment>
<keyword evidence="5" id="KW-0406">Ion transport</keyword>
<keyword evidence="3 8" id="KW-0812">Transmembrane</keyword>
<evidence type="ECO:0000256" key="1">
    <source>
        <dbReference type="ARBA" id="ARBA00004141"/>
    </source>
</evidence>
<dbReference type="GO" id="GO:0005254">
    <property type="term" value="F:chloride channel activity"/>
    <property type="evidence" value="ECO:0007669"/>
    <property type="project" value="InterPro"/>
</dbReference>
<dbReference type="Pfam" id="PF25539">
    <property type="entry name" value="Bestrophin_2"/>
    <property type="match status" value="1"/>
</dbReference>
<evidence type="ECO:0000256" key="5">
    <source>
        <dbReference type="ARBA" id="ARBA00023065"/>
    </source>
</evidence>
<keyword evidence="4 8" id="KW-1133">Transmembrane helix</keyword>
<protein>
    <submittedName>
        <fullName evidence="9">Uncharacterized protein</fullName>
    </submittedName>
</protein>
<evidence type="ECO:0000313" key="10">
    <source>
        <dbReference type="Proteomes" id="UP001276659"/>
    </source>
</evidence>
<dbReference type="Proteomes" id="UP001276659">
    <property type="component" value="Unassembled WGS sequence"/>
</dbReference>
<dbReference type="EMBL" id="JASNWA010000011">
    <property type="protein sequence ID" value="KAK3166992.1"/>
    <property type="molecule type" value="Genomic_DNA"/>
</dbReference>
<organism evidence="9 10">
    <name type="scientific">Lepraria neglecta</name>
    <dbReference type="NCBI Taxonomy" id="209136"/>
    <lineage>
        <taxon>Eukaryota</taxon>
        <taxon>Fungi</taxon>
        <taxon>Dikarya</taxon>
        <taxon>Ascomycota</taxon>
        <taxon>Pezizomycotina</taxon>
        <taxon>Lecanoromycetes</taxon>
        <taxon>OSLEUM clade</taxon>
        <taxon>Lecanoromycetidae</taxon>
        <taxon>Lecanorales</taxon>
        <taxon>Lecanorineae</taxon>
        <taxon>Stereocaulaceae</taxon>
        <taxon>Lepraria</taxon>
    </lineage>
</organism>
<dbReference type="AlphaFoldDB" id="A0AAE0DDI9"/>
<evidence type="ECO:0000256" key="3">
    <source>
        <dbReference type="ARBA" id="ARBA00022692"/>
    </source>
</evidence>
<evidence type="ECO:0000256" key="7">
    <source>
        <dbReference type="SAM" id="MobiDB-lite"/>
    </source>
</evidence>
<reference evidence="9" key="1">
    <citation type="submission" date="2022-11" db="EMBL/GenBank/DDBJ databases">
        <title>Chromosomal genome sequence assembly and mating type (MAT) locus characterization of the leprose asexual lichenized fungus Lepraria neglecta (Nyl.) Erichsen.</title>
        <authorList>
            <person name="Allen J.L."/>
            <person name="Pfeffer B."/>
        </authorList>
    </citation>
    <scope>NUCLEOTIDE SEQUENCE</scope>
    <source>
        <strain evidence="9">Allen 5258</strain>
    </source>
</reference>
<feature type="compositionally biased region" description="Polar residues" evidence="7">
    <location>
        <begin position="40"/>
        <end position="49"/>
    </location>
</feature>
<evidence type="ECO:0000256" key="8">
    <source>
        <dbReference type="SAM" id="Phobius"/>
    </source>
</evidence>
<keyword evidence="10" id="KW-1185">Reference proteome</keyword>
<keyword evidence="2" id="KW-0813">Transport</keyword>
<accession>A0AAE0DDI9</accession>
<evidence type="ECO:0000256" key="6">
    <source>
        <dbReference type="ARBA" id="ARBA00023136"/>
    </source>
</evidence>
<dbReference type="GO" id="GO:0016020">
    <property type="term" value="C:membrane"/>
    <property type="evidence" value="ECO:0007669"/>
    <property type="project" value="UniProtKB-SubCell"/>
</dbReference>
<keyword evidence="6 8" id="KW-0472">Membrane</keyword>
<feature type="transmembrane region" description="Helical" evidence="8">
    <location>
        <begin position="210"/>
        <end position="228"/>
    </location>
</feature>
<evidence type="ECO:0000256" key="4">
    <source>
        <dbReference type="ARBA" id="ARBA00022989"/>
    </source>
</evidence>
<proteinExistence type="predicted"/>
<dbReference type="PANTHER" id="PTHR33281">
    <property type="entry name" value="UPF0187 PROTEIN YNEE"/>
    <property type="match status" value="1"/>
</dbReference>
<gene>
    <name evidence="9" type="ORF">OEA41_010117</name>
</gene>